<keyword evidence="8" id="KW-1185">Reference proteome</keyword>
<comment type="caution">
    <text evidence="7">The sequence shown here is derived from an EMBL/GenBank/DDBJ whole genome shotgun (WGS) entry which is preliminary data.</text>
</comment>
<evidence type="ECO:0000256" key="2">
    <source>
        <dbReference type="ARBA" id="ARBA00022692"/>
    </source>
</evidence>
<dbReference type="PROSITE" id="PS00217">
    <property type="entry name" value="SUGAR_TRANSPORT_2"/>
    <property type="match status" value="1"/>
</dbReference>
<keyword evidence="4 5" id="KW-0472">Membrane</keyword>
<evidence type="ECO:0000259" key="6">
    <source>
        <dbReference type="PROSITE" id="PS50850"/>
    </source>
</evidence>
<dbReference type="InterPro" id="IPR036259">
    <property type="entry name" value="MFS_trans_sf"/>
</dbReference>
<evidence type="ECO:0000256" key="4">
    <source>
        <dbReference type="ARBA" id="ARBA00023136"/>
    </source>
</evidence>
<evidence type="ECO:0000256" key="3">
    <source>
        <dbReference type="ARBA" id="ARBA00022989"/>
    </source>
</evidence>
<feature type="transmembrane region" description="Helical" evidence="5">
    <location>
        <begin position="230"/>
        <end position="255"/>
    </location>
</feature>
<reference evidence="7 8" key="1">
    <citation type="journal article" date="2019" name="Int. J. Syst. Evol. Microbiol.">
        <title>The Global Catalogue of Microorganisms (GCM) 10K type strain sequencing project: providing services to taxonomists for standard genome sequencing and annotation.</title>
        <authorList>
            <consortium name="The Broad Institute Genomics Platform"/>
            <consortium name="The Broad Institute Genome Sequencing Center for Infectious Disease"/>
            <person name="Wu L."/>
            <person name="Ma J."/>
        </authorList>
    </citation>
    <scope>NUCLEOTIDE SEQUENCE [LARGE SCALE GENOMIC DNA]</scope>
    <source>
        <strain evidence="7 8">JCM 14304</strain>
    </source>
</reference>
<organism evidence="7 8">
    <name type="scientific">Kribbella karoonensis</name>
    <dbReference type="NCBI Taxonomy" id="324851"/>
    <lineage>
        <taxon>Bacteria</taxon>
        <taxon>Bacillati</taxon>
        <taxon>Actinomycetota</taxon>
        <taxon>Actinomycetes</taxon>
        <taxon>Propionibacteriales</taxon>
        <taxon>Kribbellaceae</taxon>
        <taxon>Kribbella</taxon>
    </lineage>
</organism>
<dbReference type="PANTHER" id="PTHR23508">
    <property type="entry name" value="CARBOXYLIC ACID TRANSPORTER PROTEIN HOMOLOG"/>
    <property type="match status" value="1"/>
</dbReference>
<feature type="transmembrane region" description="Helical" evidence="5">
    <location>
        <begin position="321"/>
        <end position="341"/>
    </location>
</feature>
<evidence type="ECO:0000313" key="8">
    <source>
        <dbReference type="Proteomes" id="UP001500190"/>
    </source>
</evidence>
<dbReference type="InterPro" id="IPR020846">
    <property type="entry name" value="MFS_dom"/>
</dbReference>
<evidence type="ECO:0000313" key="7">
    <source>
        <dbReference type="EMBL" id="GAA1586912.1"/>
    </source>
</evidence>
<accession>A0ABN2DUC2</accession>
<feature type="transmembrane region" description="Helical" evidence="5">
    <location>
        <begin position="146"/>
        <end position="168"/>
    </location>
</feature>
<feature type="transmembrane region" description="Helical" evidence="5">
    <location>
        <begin position="88"/>
        <end position="107"/>
    </location>
</feature>
<dbReference type="EMBL" id="BAAAND010000006">
    <property type="protein sequence ID" value="GAA1586912.1"/>
    <property type="molecule type" value="Genomic_DNA"/>
</dbReference>
<feature type="transmembrane region" description="Helical" evidence="5">
    <location>
        <begin position="387"/>
        <end position="408"/>
    </location>
</feature>
<feature type="transmembrane region" description="Helical" evidence="5">
    <location>
        <begin position="113"/>
        <end position="134"/>
    </location>
</feature>
<dbReference type="SUPFAM" id="SSF103473">
    <property type="entry name" value="MFS general substrate transporter"/>
    <property type="match status" value="1"/>
</dbReference>
<comment type="subcellular location">
    <subcellularLocation>
        <location evidence="1">Cell membrane</location>
        <topology evidence="1">Multi-pass membrane protein</topology>
    </subcellularLocation>
</comment>
<feature type="domain" description="Major facilitator superfamily (MFS) profile" evidence="6">
    <location>
        <begin position="17"/>
        <end position="411"/>
    </location>
</feature>
<feature type="transmembrane region" description="Helical" evidence="5">
    <location>
        <begin position="21"/>
        <end position="45"/>
    </location>
</feature>
<evidence type="ECO:0000256" key="1">
    <source>
        <dbReference type="ARBA" id="ARBA00004651"/>
    </source>
</evidence>
<keyword evidence="2 5" id="KW-0812">Transmembrane</keyword>
<gene>
    <name evidence="7" type="primary">iolF</name>
    <name evidence="7" type="ORF">GCM10009742_36230</name>
</gene>
<feature type="transmembrane region" description="Helical" evidence="5">
    <location>
        <begin position="174"/>
        <end position="193"/>
    </location>
</feature>
<dbReference type="Proteomes" id="UP001500190">
    <property type="component" value="Unassembled WGS sequence"/>
</dbReference>
<dbReference type="Gene3D" id="1.20.1250.20">
    <property type="entry name" value="MFS general substrate transporter like domains"/>
    <property type="match status" value="2"/>
</dbReference>
<name>A0ABN2DUC2_9ACTN</name>
<dbReference type="RefSeq" id="WP_344192637.1">
    <property type="nucleotide sequence ID" value="NZ_BAAAND010000006.1"/>
</dbReference>
<evidence type="ECO:0000256" key="5">
    <source>
        <dbReference type="SAM" id="Phobius"/>
    </source>
</evidence>
<keyword evidence="3 5" id="KW-1133">Transmembrane helix</keyword>
<dbReference type="InterPro" id="IPR005829">
    <property type="entry name" value="Sugar_transporter_CS"/>
</dbReference>
<dbReference type="Pfam" id="PF07690">
    <property type="entry name" value="MFS_1"/>
    <property type="match status" value="1"/>
</dbReference>
<proteinExistence type="predicted"/>
<protein>
    <submittedName>
        <fullName evidence="7">Myo-inositol transporter IolF</fullName>
    </submittedName>
</protein>
<feature type="transmembrane region" description="Helical" evidence="5">
    <location>
        <begin position="296"/>
        <end position="315"/>
    </location>
</feature>
<dbReference type="PANTHER" id="PTHR23508:SF10">
    <property type="entry name" value="CARBOXYLIC ACID TRANSPORTER PROTEIN HOMOLOG"/>
    <property type="match status" value="1"/>
</dbReference>
<sequence length="418" mass="44418">MRIETQAAQAGRADRVPVRRTVLACMADYIDAGSIVAASSGLALWSAEFGMSKSTVGLLGALGTNAASYAVGALIGGRLGDLFGRKRIYQYDLLLYVLGGLLVVAAFNSVTLFVGLIIMGLAVGADVPTSWALVGEIAPQRSRGKAIGLTSVFWSLGPVVSLLLALAVADLGVLGIRIVFGQLVLVAFVTWFLRRRMGESEIWSAAQADRAQVTAAQLRELLRPALAKPLVFVFAVHTLGSVAAGTFGFFLPYILKTVGAKGQAASVGLNALNFALVGLGVGFLFMPLVDRVNRRLLYGVAGFFSVVAALLLIVFPVTNSVAIVAFIVINALASSCGQEQLYRVWCQELFPTMLRSTAQGTIIFAQKMLLAGWSLVVPLIVARSFTAFAWILAIATFLSVLIGTVYMPRRPQSLTAVR</sequence>
<feature type="transmembrane region" description="Helical" evidence="5">
    <location>
        <begin position="362"/>
        <end position="381"/>
    </location>
</feature>
<dbReference type="InterPro" id="IPR011701">
    <property type="entry name" value="MFS"/>
</dbReference>
<feature type="transmembrane region" description="Helical" evidence="5">
    <location>
        <begin position="267"/>
        <end position="289"/>
    </location>
</feature>
<feature type="transmembrane region" description="Helical" evidence="5">
    <location>
        <begin position="57"/>
        <end position="76"/>
    </location>
</feature>
<dbReference type="PROSITE" id="PS50850">
    <property type="entry name" value="MFS"/>
    <property type="match status" value="1"/>
</dbReference>